<protein>
    <submittedName>
        <fullName evidence="6">Amino acid adenylation domain-containing protein</fullName>
    </submittedName>
</protein>
<gene>
    <name evidence="6" type="ORF">NGF19_10420</name>
</gene>
<evidence type="ECO:0000313" key="7">
    <source>
        <dbReference type="Proteomes" id="UP001523219"/>
    </source>
</evidence>
<proteinExistence type="predicted"/>
<dbReference type="PROSITE" id="PS00012">
    <property type="entry name" value="PHOSPHOPANTETHEINE"/>
    <property type="match status" value="5"/>
</dbReference>
<dbReference type="PROSITE" id="PS00455">
    <property type="entry name" value="AMP_BINDING"/>
    <property type="match status" value="4"/>
</dbReference>
<dbReference type="SMART" id="SM00824">
    <property type="entry name" value="PKS_TE"/>
    <property type="match status" value="1"/>
</dbReference>
<dbReference type="Gene3D" id="2.30.38.10">
    <property type="entry name" value="Luciferase, Domain 3"/>
    <property type="match status" value="1"/>
</dbReference>
<dbReference type="Gene3D" id="3.40.50.12780">
    <property type="entry name" value="N-terminal domain of ligase-like"/>
    <property type="match status" value="4"/>
</dbReference>
<dbReference type="InterPro" id="IPR001242">
    <property type="entry name" value="Condensation_dom"/>
</dbReference>
<dbReference type="Gene3D" id="3.40.50.980">
    <property type="match status" value="2"/>
</dbReference>
<dbReference type="InterPro" id="IPR045851">
    <property type="entry name" value="AMP-bd_C_sf"/>
</dbReference>
<dbReference type="PANTHER" id="PTHR45527">
    <property type="entry name" value="NONRIBOSOMAL PEPTIDE SYNTHETASE"/>
    <property type="match status" value="1"/>
</dbReference>
<evidence type="ECO:0000313" key="6">
    <source>
        <dbReference type="EMBL" id="MCN9241199.1"/>
    </source>
</evidence>
<dbReference type="SUPFAM" id="SSF56801">
    <property type="entry name" value="Acetyl-CoA synthetase-like"/>
    <property type="match status" value="5"/>
</dbReference>
<dbReference type="CDD" id="cd17643">
    <property type="entry name" value="A_NRPS_Cytc1-like"/>
    <property type="match status" value="3"/>
</dbReference>
<dbReference type="Pfam" id="PF00550">
    <property type="entry name" value="PP-binding"/>
    <property type="match status" value="5"/>
</dbReference>
<keyword evidence="7" id="KW-1185">Reference proteome</keyword>
<dbReference type="CDD" id="cd19531">
    <property type="entry name" value="LCL_NRPS-like"/>
    <property type="match status" value="1"/>
</dbReference>
<evidence type="ECO:0000256" key="1">
    <source>
        <dbReference type="ARBA" id="ARBA00001957"/>
    </source>
</evidence>
<evidence type="ECO:0000256" key="4">
    <source>
        <dbReference type="SAM" id="MobiDB-lite"/>
    </source>
</evidence>
<organism evidence="6 7">
    <name type="scientific">Streptomyces macrolidinus</name>
    <dbReference type="NCBI Taxonomy" id="2952607"/>
    <lineage>
        <taxon>Bacteria</taxon>
        <taxon>Bacillati</taxon>
        <taxon>Actinomycetota</taxon>
        <taxon>Actinomycetes</taxon>
        <taxon>Kitasatosporales</taxon>
        <taxon>Streptomycetaceae</taxon>
        <taxon>Streptomyces</taxon>
    </lineage>
</organism>
<dbReference type="CDD" id="cd12117">
    <property type="entry name" value="A_NRPS_Srf_like"/>
    <property type="match status" value="1"/>
</dbReference>
<feature type="region of interest" description="Disordered" evidence="4">
    <location>
        <begin position="1"/>
        <end position="37"/>
    </location>
</feature>
<evidence type="ECO:0000259" key="5">
    <source>
        <dbReference type="PROSITE" id="PS50075"/>
    </source>
</evidence>
<dbReference type="Proteomes" id="UP001523219">
    <property type="component" value="Unassembled WGS sequence"/>
</dbReference>
<keyword evidence="2" id="KW-0596">Phosphopantetheine</keyword>
<keyword evidence="3" id="KW-0597">Phosphoprotein</keyword>
<dbReference type="Pfam" id="PF00975">
    <property type="entry name" value="Thioesterase"/>
    <property type="match status" value="1"/>
</dbReference>
<dbReference type="InterPro" id="IPR001031">
    <property type="entry name" value="Thioesterase"/>
</dbReference>
<feature type="domain" description="Carrier" evidence="5">
    <location>
        <begin position="1010"/>
        <end position="1084"/>
    </location>
</feature>
<dbReference type="InterPro" id="IPR025110">
    <property type="entry name" value="AMP-bd_C"/>
</dbReference>
<dbReference type="Gene3D" id="3.30.559.30">
    <property type="entry name" value="Nonribosomal peptide synthetase, condensation domain"/>
    <property type="match status" value="5"/>
</dbReference>
<comment type="cofactor">
    <cofactor evidence="1">
        <name>pantetheine 4'-phosphate</name>
        <dbReference type="ChEBI" id="CHEBI:47942"/>
    </cofactor>
</comment>
<feature type="compositionally biased region" description="Basic and acidic residues" evidence="4">
    <location>
        <begin position="5699"/>
        <end position="5711"/>
    </location>
</feature>
<comment type="caution">
    <text evidence="6">The sequence shown here is derived from an EMBL/GenBank/DDBJ whole genome shotgun (WGS) entry which is preliminary data.</text>
</comment>
<feature type="domain" description="Carrier" evidence="5">
    <location>
        <begin position="5360"/>
        <end position="5434"/>
    </location>
</feature>
<dbReference type="Pfam" id="PF13193">
    <property type="entry name" value="AMP-binding_C"/>
    <property type="match status" value="5"/>
</dbReference>
<dbReference type="Gene3D" id="3.40.50.1820">
    <property type="entry name" value="alpha/beta hydrolase"/>
    <property type="match status" value="1"/>
</dbReference>
<reference evidence="6 7" key="1">
    <citation type="submission" date="2022-05" db="EMBL/GenBank/DDBJ databases">
        <title>Streptomyces sp. nov. RY43-2 isolated from soil of a peat swamp forest.</title>
        <authorList>
            <person name="Kanchanasin P."/>
            <person name="Tanasupawat S."/>
            <person name="Phongsopitanun W."/>
        </authorList>
    </citation>
    <scope>NUCLEOTIDE SEQUENCE [LARGE SCALE GENOMIC DNA]</scope>
    <source>
        <strain evidence="6 7">RY43-2</strain>
    </source>
</reference>
<dbReference type="InterPro" id="IPR029058">
    <property type="entry name" value="AB_hydrolase_fold"/>
</dbReference>
<dbReference type="Gene3D" id="3.30.300.30">
    <property type="match status" value="5"/>
</dbReference>
<dbReference type="InterPro" id="IPR000873">
    <property type="entry name" value="AMP-dep_synth/lig_dom"/>
</dbReference>
<dbReference type="PANTHER" id="PTHR45527:SF1">
    <property type="entry name" value="FATTY ACID SYNTHASE"/>
    <property type="match status" value="1"/>
</dbReference>
<feature type="compositionally biased region" description="Low complexity" evidence="4">
    <location>
        <begin position="4355"/>
        <end position="4370"/>
    </location>
</feature>
<dbReference type="InterPro" id="IPR020802">
    <property type="entry name" value="TesA-like"/>
</dbReference>
<dbReference type="NCBIfam" id="TIGR01733">
    <property type="entry name" value="AA-adenyl-dom"/>
    <property type="match status" value="5"/>
</dbReference>
<dbReference type="InterPro" id="IPR020845">
    <property type="entry name" value="AMP-binding_CS"/>
</dbReference>
<dbReference type="NCBIfam" id="NF003417">
    <property type="entry name" value="PRK04813.1"/>
    <property type="match status" value="5"/>
</dbReference>
<feature type="domain" description="Carrier" evidence="5">
    <location>
        <begin position="4284"/>
        <end position="4358"/>
    </location>
</feature>
<dbReference type="InterPro" id="IPR009081">
    <property type="entry name" value="PP-bd_ACP"/>
</dbReference>
<dbReference type="EMBL" id="JAMWMR010000006">
    <property type="protein sequence ID" value="MCN9241199.1"/>
    <property type="molecule type" value="Genomic_DNA"/>
</dbReference>
<dbReference type="InterPro" id="IPR023213">
    <property type="entry name" value="CAT-like_dom_sf"/>
</dbReference>
<feature type="region of interest" description="Disordered" evidence="4">
    <location>
        <begin position="4355"/>
        <end position="4376"/>
    </location>
</feature>
<dbReference type="Gene3D" id="3.30.559.10">
    <property type="entry name" value="Chloramphenicol acetyltransferase-like domain"/>
    <property type="match status" value="5"/>
</dbReference>
<dbReference type="SUPFAM" id="SSF53474">
    <property type="entry name" value="alpha/beta-Hydrolases"/>
    <property type="match status" value="1"/>
</dbReference>
<sequence length="5711" mass="622359">MDGTPTTDQNAEDGARAGGGTRPSPAGRLRARPDERGPLSFGQQRLWFLDRWLGDNAVYNIPVVLRFTGPLDTARLTAAVATAAAGQDALYTVFEADENGEPRQRLLEARETDCPLVDLTGLAPADRVRSAQEAVEADARRPFDLARDPMLRATLYQLSEDEHWLQLTFHHIACDGWSLDVFQRRLNEAYRAGGGSVRPLPVQYADYALWQHETLRGPRTEKTLAAWTDALADAPAVLDLGTDRPRPAEMSYRGETTDFPLTGVSSAALEAFAAEENVSLYTVLLAAFQVLAARHSGSGDIVVGSPVAGRDNAKLNDLVGFFVDTLVLRVDLGDDPGFRELVARSRASLLSALSRSRAPFDLAVKQLHPERSLSHNPIVQTLFAFHEEEPLEPFGEGLSVERSMVPTGTAKFDLTWSVYRRPDGLHLQVEYATDLFDADTIRTLVDHWQILLGQILATPDLPVSRLPLMGPAERELVESWAGDGAELPVSAIHELVIRRALETPDAVAVVCDDTTLTYAQLVTRAAQIATLLVEQGVGPEVCVGVCVERSVDTVITTLAVLMAHGVYVPLDTAFPTDRMHHMLTEVGATLVLTHQPTHTTVPDGPWHTLDITTLPVPEAAPSLSHALAHLPQRLDPDHACYVIFTSGSTGRPKGTTVSHANVTRLFEAVQQRLPFGPDDAWSLFHSYAFDVSVMEMWGALTSGGRLVVVPYLTSRDAEAFYALVRDQSVTMLSQTPSAFRQFETVDAAAGDELALRAVLFAGEALNRASVRRWGTRHGYTSPLLVNLYGITETTVHVTYIEVDEDQLDGTFSRIGSPLPDLRLYVLDPSGDPSPIGVVGELYVGGPGVTRCYTGQPALTAQRFVPDHLGPTPGARLYRSGDLARWKPSGDLEYLGRADAQVKVRGYRIELPEIEARLGRQPEIRQAVVVVRDDLGGHTDLVAYLVPEPGTDRPTTSELRDALAGHLPDYMIPRNFVFLDALPLTPQGKLNHRALPDPTTERPELAAEFVAPLPGTEELLAGIWSSVLGVDRIGRHDNFFDLGGDSIRSIQVLGLARTQGVGFELQDLFRSPTLAGLAEATSSHAVSATSQRDSEPFSMVSAEDRARLPQGLVDAYPMAELQVGMIYEMELDRERLPYHNVDSMRINGRFDERSFREALRLVVERHPILRTSLELSGYSEPLQLVHATAEMPCVVSDLRALDDEAQQAEIAAYVAFERSHVFDHSRPPLLRFGIHWLSDDAFQWTVTEHHAIFDGWSLHSTLAEITGLYQQLAAGADTVAAFDPPASAYRDFIAAEREVLRSEESEAFWLERLTDRPTGRLPRWPDRHNAELATPERENEWRVLHTAEKHGSIETLLPAELCDELLALAKRCGVPLKSVMLAAHLRVMSLVTGSRDVLAGLSSNGRLEEAGATEVRGLFLNTVPFRLELPEGSWLDLIHAVFEAEQDMLPHRRYPLGALQRRMGGEALFETSFVYNHFHVLTDEFGEGSLTIVDGKIDSFSTLRAEPTNFPLSVGVIRNPYSTRLLLSLDYHLGVLVEDQVALMRDYYVRVLESMVTEPDTAIGDVVLLGDTERELVESWAGDGAELPVSAIHELVIRRALETPDAVAVVCDDITLTYAQLVTRAAQIATHLVEQGVGPEVCVGVCVERSLDTVITTLAVLMAHGVYVPLDTAFPTDRMHHMLTEVGATLVLTHQPTHTTVPDGPWHTLDITTLPTPKATPSLSHALAHLPRHLDPDHACYIIFTSGSTGRPKGTTVTHANVTRLFEAVQQRLPFGPEDTWTLFHSYAFDFSVWEMWGALTTGARLVVVPYLTSRDADAFYTLVHDQSVTILSQTPSAFRQFEATDHTHQSDLALRAIVFGGEALDTPSVRRWTDRHGHATPRLVNMYGITETTVHVTTHHIDHHQLDGNVTTIGRALPDLRLHVLDRYGNPAPIGVIGELYVSGAGLARGYGARPALTAERFVPDHLGHTPGSRLYRSGDLARWTPSGDLEYLGRADAQVKIRGYRIELGEIEDQLARLDGLREAVVLPYQEANGRTDLVAYLVPEPDADQPTTSELRDALADQLPGYMIPRNFVFLDALPLTPQGKLDHRALPAPSSERPTLETEFIPPLPGTEEALAAIWADILGVDRVGRHDNFFELGGDSIRSIQILGRARDHGLTFHLQDLFQHPTLADLATATTTAHPTTTAPTTEPFSLLSSHDRDHLPPGLDDAYPMAELQIGMVYEMQRDPDRNPYLNVTSLHLPGRFEQEAFRAAVSLVVERHPVLRTSFDLSGLSVPMQLVHTDVEIPLGLVDLRGLSEAGQRRELADYVRGERTSGFDPAVAPLFRMTVHLLSDDAFQWTVTDHHAILDGWSLASTLAEIIETYHTLLDGHTPTLPPLRSTYRNYIAAEQHTLTDPTHTTYWHTLLTDRPDTRLPRHSDNSGNGDSALIGERLDGEVHEHDSTGGYGALVTVVPPELLSALEDSAARIGVPFKAVVLAAHMRVLGLVTGSADVVTGLSSNGRLEETDGTEVRGLFLNSLPFRLRLPDGSWADLARAVFEAESEMLPHRRYPMPALQRALGGDPLFETGFVYNHFRHVDELAEGGRASVSGPHDETAAGVARTSFPLHVAMSREPGLAGMRMELEYDAREFPAEQMRLIRDYHLRALRAIAENPDADHRAAVLLGEAERALLERWNDNTAAVPSTPVHELVEARAAAQPDSVAVVAGERSLTYGELDAHADRLAHRLRQLGVGPEVFVGIGLHRSPELVVSMLAVLKAGGAYVPLDVSFPAARLAHMLQEADVRVVLAGASTTELIPQGPWETVDVDTVALPEEGPFGRELQVSAGPDNACYAIFTSGSTGRPKGVVTRHRNVTELLHGGPAMELREDDTVLQIATVAFDVSTFEIWAPLAAGARLVLAPPGRYAPADVAGWVTEHGVTVLHATASLFALLVDEQPQTFDGLRRLLTGSETVSAPHAGRILARCPSLELVNCWGPTETTTFSVCGVFTADSLPAGPLPLGTPLANTEVRVLDEAGHPVPVGSPGELYVAGPCLARGYLGSPALTAERFLPHPSVPGARLYRTGDRGRWSSEGRVEFLGRVDHMVKIRGYRVEPGEVSAAIGAHPRVRQCVVTAPQDASGRADLVAYVVCDDPAPDVSELRSLLREKLPEYMLPKAFVFLDAFPLTAQGKVDRGRLPAPSGDRPELSSQYVAPLPGAEERLAVIWRQVLGVERIGRHDNFFDLGGDSIRSIQVIGRAREEGLLLTLPVLFRSPTLAALATEATAETDDRFPAPPTQPFALLSDKDRQALPQGLVDAYPMVALQVGMVYEMEIDPDRNPYHNVSTVRLGERFEEDAFRRAVELAVARHEVLRTSFDLSGYSDPLQLVHERVELPLTVVDLRGRDDAAQRAAVAERVRSEQDEGFSVAVAPLFRMTVQVLSDDAFQWTVTDHHAILDGWSLASTLAEIIETYHTLLDGHTPTLPPLRSTYRDYIAAEQHTLTDPTHTTYWHTLLTDRPDTRLPRHTTALPEGLAGPYGAGEVHRNDAERRHGELITPLPVGLSEDLDRFARRCGVPLKSVLLAAHLRVMSLATGSRDVVTGLSSNGRLEETDGTEVRGLFLNTLPFRLELPDGDWQDLARAVFEAEQDMLPHRRYPMSAIQRELGGEPLFETGFVYNHFRQIDTLAGGADADDDRARANGGGRTHFPLLVAVSQEPGYQGLSLEMEYDSGELSSVQVALMRDYYVRVLESMVSAPDTAIRDVTLLGDTERELVESWAGDGASLSVSAIHELVIRRALETPDAVAVVCDDTTLTYAQLVTRAAQIATHLVEQGVGPEICVGVCVERSVDTVITTLAVLMAHGVYVPLDTAFPTDRMHHMLTEVGATLVLTHQPTHTTVPDGPWHTLDITTLPTPKATPSLSHALAHLPQRLDPDHACYVIFTSGSTGRPKGTTVTHANVTRLFEAVQQRLPFGREDTWTLFHSYAFDFSVWEMWGALTTGARLVVVPYLTSRDADAFYTLVHDQSVTILSQTPSAFRQFEATDHTHQHDLALRAIVFGGEALDTPSVRRWTDRHGHATPRLVNMYGITETTVHVTTHHIDHHQLDGNTTTIGRALPDLRLHVLDPYGNPTPIGVIGELHVGGAGLARGYTGQPALTAQRFVPDHLTPASGARLYRSGDLARWTPSGDLEYLGRADAQVKIRGYRIELGEIEDQLTRLAVIRQAVVVVRDDLGDRADLVAYLVPEPDADQPTTSELRDALADRLPGYMIPRNFVFLDALPLTPQGKLDHRALPDPTTERPELAAEFVAPLPGAEQLLAAIWADILGVDRIGRHDNFFDLGGDSIRSIQVLGRARDHGLTLDLQDLFQHPTLADLAATTTTTTTQPTTTAPTTEPFSLLTPHDRSQLPPGLDDAYPMAELQIGMVYEMQRDPDRNPYLNVENLPVAGPFDAPLFRRAVALVVRRHPVLRTSLALTGYSKPLQLVYTDADVPLTVLDLRGLGDDAQRAALRECVRTERAKVFDTSAAPLCRMTVHVLSDDAFQWTVTDHHAILDGWSLASTLAEIIETYHTLLDGSTPTLAPLRSTYRDYIAAEQDALTDPAHTTYWHTLLTDRPDAHLPYDAVELTDQPGYRNVTTHLPPQLLAALEQGAAQAGVPLKAVLLAAHLRALGLATGSPDVITGLTANGRLEETDGAEVRGLFLNTVPFRLRVREGSWAELARAVFDAEREMLPHRRYPMAALQRELGGAPLFEVNFTYNSFPQFGALAEAGALAKEGPGDDVPGMAPTSFPFSVTLSRESVLGGMWMELEYDTAKLSADQVTRLRDYHLRALEAVAADIEADVYGAPLLSEAEQALLDMLNYTTDARAAGRVPVHELLQRQAARTPDAIAIEDGGTRITLARLDADSDRLARRLRRSGVRHGDVVGIFLRPGSAALTTFWAVWKAGAAFVPLDPGLPEHRLRSMLDQARPTLLITDDPKAAPSGHPLFDLSCLTHEAEETDGSALPSVSTRDLAYVMFTSGTTGGPKGVMIEHGSLATFAVGTPLARTRSLGAEKPLRVVTGTSAYISDFLLAQILMVLDGHTLCVLSEEQRRDPGHLVALARDRERAVDVIDTTTAQCQLLVEQGLLDAPYPPRLLVLGGEACPPDLWAALAERSGIKVFNSYGPTEATVEATMARVTGDSGPVIGRPCANTRIHLLDAAGHEVPPGTAGEICVGGIGVGRGYLGRPGVTAERFVPDPWGPAGSRLYRTGDVGRLTDSGDLEFLGRVDHQVKVRGERVEPEEVEAVLRAHPGVAAAIVGRHPDHEGLLANVVPAEGGAPDQRELRRHAASRLSSAAVPTHFVVVDTVPLTPAGKLDRGALSTTGLPAGAPEGIGNPGEPDPGAAESAFSRTERRVAEVWHKVLGVHADRRDDFFAIGGHSLLAVRLAGELGAAFGTTVPLPQLYSTPTLAGQAAFLDDARHAQEAERRGGGPRSVIGLGGSPGLQPLVLVHPLGGTLFCYRDLTARVAGSFEVLGVQGDLMSGGDTADFASLASGYARELAPLLRGRRPVIAGWSAGGVLAHEVASRLADRGIVADRVVVVDAAPQQGPDAAADAAALERLRADVGRLGPRRLLAEHAIDDVLRLLGVDAEALAELNGPVTASLMEFWHGMLSGLAGHRPSPYAGPVHLVVSRQGEEAAVRAAITGWRRFAGTLRVSYADGDHYQLMREPWVGDVAEVFTGPDDPTDRGDGDASHRS</sequence>
<dbReference type="CDD" id="cd05930">
    <property type="entry name" value="A_NRPS"/>
    <property type="match status" value="1"/>
</dbReference>
<accession>A0ABT0ZCK8</accession>
<evidence type="ECO:0000256" key="3">
    <source>
        <dbReference type="ARBA" id="ARBA00022553"/>
    </source>
</evidence>
<dbReference type="SUPFAM" id="SSF52777">
    <property type="entry name" value="CoA-dependent acyltransferases"/>
    <property type="match status" value="10"/>
</dbReference>
<feature type="region of interest" description="Disordered" evidence="4">
    <location>
        <begin position="5335"/>
        <end position="5359"/>
    </location>
</feature>
<dbReference type="InterPro" id="IPR010071">
    <property type="entry name" value="AA_adenyl_dom"/>
</dbReference>
<dbReference type="SUPFAM" id="SSF47336">
    <property type="entry name" value="ACP-like"/>
    <property type="match status" value="5"/>
</dbReference>
<dbReference type="PROSITE" id="PS50075">
    <property type="entry name" value="CARRIER"/>
    <property type="match status" value="5"/>
</dbReference>
<dbReference type="InterPro" id="IPR036736">
    <property type="entry name" value="ACP-like_sf"/>
</dbReference>
<dbReference type="InterPro" id="IPR042099">
    <property type="entry name" value="ANL_N_sf"/>
</dbReference>
<name>A0ABT0ZCK8_9ACTN</name>
<dbReference type="RefSeq" id="WP_252424291.1">
    <property type="nucleotide sequence ID" value="NZ_JAMWMR010000006.1"/>
</dbReference>
<feature type="region of interest" description="Disordered" evidence="4">
    <location>
        <begin position="5692"/>
        <end position="5711"/>
    </location>
</feature>
<dbReference type="SMART" id="SM00823">
    <property type="entry name" value="PKS_PP"/>
    <property type="match status" value="5"/>
</dbReference>
<feature type="domain" description="Carrier" evidence="5">
    <location>
        <begin position="3192"/>
        <end position="3266"/>
    </location>
</feature>
<feature type="domain" description="Carrier" evidence="5">
    <location>
        <begin position="2109"/>
        <end position="2183"/>
    </location>
</feature>
<dbReference type="InterPro" id="IPR006162">
    <property type="entry name" value="Ppantetheine_attach_site"/>
</dbReference>
<dbReference type="Gene3D" id="1.10.1200.10">
    <property type="entry name" value="ACP-like"/>
    <property type="match status" value="5"/>
</dbReference>
<dbReference type="Pfam" id="PF00668">
    <property type="entry name" value="Condensation"/>
    <property type="match status" value="5"/>
</dbReference>
<evidence type="ECO:0000256" key="2">
    <source>
        <dbReference type="ARBA" id="ARBA00022450"/>
    </source>
</evidence>
<dbReference type="Pfam" id="PF00501">
    <property type="entry name" value="AMP-binding"/>
    <property type="match status" value="5"/>
</dbReference>
<dbReference type="InterPro" id="IPR020806">
    <property type="entry name" value="PKS_PP-bd"/>
</dbReference>